<dbReference type="Proteomes" id="UP000031443">
    <property type="component" value="Unassembled WGS sequence"/>
</dbReference>
<dbReference type="EMBL" id="KB549018">
    <property type="protein sequence ID" value="EMP30581.1"/>
    <property type="molecule type" value="Genomic_DNA"/>
</dbReference>
<organism evidence="1 2">
    <name type="scientific">Chelonia mydas</name>
    <name type="common">Green sea-turtle</name>
    <name type="synonym">Chelonia agassizi</name>
    <dbReference type="NCBI Taxonomy" id="8469"/>
    <lineage>
        <taxon>Eukaryota</taxon>
        <taxon>Metazoa</taxon>
        <taxon>Chordata</taxon>
        <taxon>Craniata</taxon>
        <taxon>Vertebrata</taxon>
        <taxon>Euteleostomi</taxon>
        <taxon>Archelosauria</taxon>
        <taxon>Testudinata</taxon>
        <taxon>Testudines</taxon>
        <taxon>Cryptodira</taxon>
        <taxon>Durocryptodira</taxon>
        <taxon>Americhelydia</taxon>
        <taxon>Chelonioidea</taxon>
        <taxon>Cheloniidae</taxon>
        <taxon>Chelonia</taxon>
    </lineage>
</organism>
<accession>M7AYF9</accession>
<evidence type="ECO:0000313" key="2">
    <source>
        <dbReference type="Proteomes" id="UP000031443"/>
    </source>
</evidence>
<name>M7AYF9_CHEMY</name>
<protein>
    <submittedName>
        <fullName evidence="1">Uncharacterized protein</fullName>
    </submittedName>
</protein>
<evidence type="ECO:0000313" key="1">
    <source>
        <dbReference type="EMBL" id="EMP30581.1"/>
    </source>
</evidence>
<dbReference type="AlphaFoldDB" id="M7AYF9"/>
<sequence length="70" mass="7781">MCAVPSVNKLHYSGAEGVNLASTRRLERPQRCCCHMVISPNLRHAPQARPCRPTAGREWSALLFVHRGDA</sequence>
<gene>
    <name evidence="1" type="ORF">UY3_12287</name>
</gene>
<reference evidence="2" key="1">
    <citation type="journal article" date="2013" name="Nat. Genet.">
        <title>The draft genomes of soft-shell turtle and green sea turtle yield insights into the development and evolution of the turtle-specific body plan.</title>
        <authorList>
            <person name="Wang Z."/>
            <person name="Pascual-Anaya J."/>
            <person name="Zadissa A."/>
            <person name="Li W."/>
            <person name="Niimura Y."/>
            <person name="Huang Z."/>
            <person name="Li C."/>
            <person name="White S."/>
            <person name="Xiong Z."/>
            <person name="Fang D."/>
            <person name="Wang B."/>
            <person name="Ming Y."/>
            <person name="Chen Y."/>
            <person name="Zheng Y."/>
            <person name="Kuraku S."/>
            <person name="Pignatelli M."/>
            <person name="Herrero J."/>
            <person name="Beal K."/>
            <person name="Nozawa M."/>
            <person name="Li Q."/>
            <person name="Wang J."/>
            <person name="Zhang H."/>
            <person name="Yu L."/>
            <person name="Shigenobu S."/>
            <person name="Wang J."/>
            <person name="Liu J."/>
            <person name="Flicek P."/>
            <person name="Searle S."/>
            <person name="Wang J."/>
            <person name="Kuratani S."/>
            <person name="Yin Y."/>
            <person name="Aken B."/>
            <person name="Zhang G."/>
            <person name="Irie N."/>
        </authorList>
    </citation>
    <scope>NUCLEOTIDE SEQUENCE [LARGE SCALE GENOMIC DNA]</scope>
</reference>
<keyword evidence="2" id="KW-1185">Reference proteome</keyword>
<proteinExistence type="predicted"/>